<feature type="domain" description="Thioesterase" evidence="1">
    <location>
        <begin position="37"/>
        <end position="81"/>
    </location>
</feature>
<dbReference type="InterPro" id="IPR029069">
    <property type="entry name" value="HotDog_dom_sf"/>
</dbReference>
<organism evidence="2 3">
    <name type="scientific">Phenylobacterium glaciei</name>
    <dbReference type="NCBI Taxonomy" id="2803784"/>
    <lineage>
        <taxon>Bacteria</taxon>
        <taxon>Pseudomonadati</taxon>
        <taxon>Pseudomonadota</taxon>
        <taxon>Alphaproteobacteria</taxon>
        <taxon>Caulobacterales</taxon>
        <taxon>Caulobacteraceae</taxon>
        <taxon>Phenylobacterium</taxon>
    </lineage>
</organism>
<dbReference type="AlphaFoldDB" id="A0A941HYV9"/>
<evidence type="ECO:0000313" key="2">
    <source>
        <dbReference type="EMBL" id="MBR7621795.1"/>
    </source>
</evidence>
<keyword evidence="3" id="KW-1185">Reference proteome</keyword>
<dbReference type="RefSeq" id="WP_215343311.1">
    <property type="nucleotide sequence ID" value="NZ_JAGSGD010000003.1"/>
</dbReference>
<evidence type="ECO:0000313" key="3">
    <source>
        <dbReference type="Proteomes" id="UP000622580"/>
    </source>
</evidence>
<evidence type="ECO:0000259" key="1">
    <source>
        <dbReference type="Pfam" id="PF03061"/>
    </source>
</evidence>
<dbReference type="Gene3D" id="3.10.129.10">
    <property type="entry name" value="Hotdog Thioesterase"/>
    <property type="match status" value="1"/>
</dbReference>
<dbReference type="Proteomes" id="UP000622580">
    <property type="component" value="Unassembled WGS sequence"/>
</dbReference>
<dbReference type="SUPFAM" id="SSF54637">
    <property type="entry name" value="Thioesterase/thiol ester dehydrase-isomerase"/>
    <property type="match status" value="1"/>
</dbReference>
<comment type="caution">
    <text evidence="2">The sequence shown here is derived from an EMBL/GenBank/DDBJ whole genome shotgun (WGS) entry which is preliminary data.</text>
</comment>
<dbReference type="GO" id="GO:0016790">
    <property type="term" value="F:thiolester hydrolase activity"/>
    <property type="evidence" value="ECO:0007669"/>
    <property type="project" value="UniProtKB-ARBA"/>
</dbReference>
<protein>
    <recommendedName>
        <fullName evidence="1">Thioesterase domain-containing protein</fullName>
    </recommendedName>
</protein>
<sequence length="98" mass="9813">MTDTLRQDAAFPGGSAPAATLLEPLLASAAGMGAEPVSLTLDYGRAVAAGAPVVAEAWIDRATRTLVFAHARLLAANGDLVASGSAVFRREAPAPVAA</sequence>
<name>A0A941HYV9_9CAUL</name>
<reference evidence="2" key="1">
    <citation type="submission" date="2021-04" db="EMBL/GenBank/DDBJ databases">
        <title>Draft genome assembly of strain Phenylobacterium sp. 20VBR1 using MiniION and Illumina platforms.</title>
        <authorList>
            <person name="Thomas F.A."/>
            <person name="Krishnan K.P."/>
            <person name="Sinha R.K."/>
        </authorList>
    </citation>
    <scope>NUCLEOTIDE SEQUENCE</scope>
    <source>
        <strain evidence="2">20VBR1</strain>
    </source>
</reference>
<proteinExistence type="predicted"/>
<gene>
    <name evidence="2" type="ORF">JKL49_20560</name>
</gene>
<accession>A0A941HYV9</accession>
<dbReference type="EMBL" id="JAGSGD010000003">
    <property type="protein sequence ID" value="MBR7621795.1"/>
    <property type="molecule type" value="Genomic_DNA"/>
</dbReference>
<dbReference type="Pfam" id="PF03061">
    <property type="entry name" value="4HBT"/>
    <property type="match status" value="1"/>
</dbReference>
<dbReference type="InterPro" id="IPR006683">
    <property type="entry name" value="Thioestr_dom"/>
</dbReference>